<dbReference type="OrthoDB" id="5429634at2759"/>
<evidence type="ECO:0000313" key="1">
    <source>
        <dbReference type="EMBL" id="RYO71863.1"/>
    </source>
</evidence>
<organism evidence="1 2">
    <name type="scientific">Alternaria arborescens</name>
    <dbReference type="NCBI Taxonomy" id="156630"/>
    <lineage>
        <taxon>Eukaryota</taxon>
        <taxon>Fungi</taxon>
        <taxon>Dikarya</taxon>
        <taxon>Ascomycota</taxon>
        <taxon>Pezizomycotina</taxon>
        <taxon>Dothideomycetes</taxon>
        <taxon>Pleosporomycetidae</taxon>
        <taxon>Pleosporales</taxon>
        <taxon>Pleosporineae</taxon>
        <taxon>Pleosporaceae</taxon>
        <taxon>Alternaria</taxon>
        <taxon>Alternaria sect. Alternaria</taxon>
    </lineage>
</organism>
<evidence type="ECO:0000313" key="2">
    <source>
        <dbReference type="Proteomes" id="UP000293823"/>
    </source>
</evidence>
<protein>
    <submittedName>
        <fullName evidence="1">Uncharacterized protein</fullName>
    </submittedName>
</protein>
<gene>
    <name evidence="1" type="ORF">AA0113_g1515</name>
</gene>
<name>A0A4Q4SNJ9_9PLEO</name>
<sequence>MSLASNYSAAISAACYAPPVDVDASLLPMQQGDVTHGKVGGNGEEQIGNCCFSNVPVETPISGRLYA</sequence>
<accession>A0A4Q4SNJ9</accession>
<dbReference type="Proteomes" id="UP000293823">
    <property type="component" value="Unassembled WGS sequence"/>
</dbReference>
<reference evidence="2" key="1">
    <citation type="journal article" date="2019" name="bioRxiv">
        <title>Genomics, evolutionary history and diagnostics of the Alternaria alternata species group including apple and Asian pear pathotypes.</title>
        <authorList>
            <person name="Armitage A.D."/>
            <person name="Cockerton H.M."/>
            <person name="Sreenivasaprasad S."/>
            <person name="Woodhall J.W."/>
            <person name="Lane C.R."/>
            <person name="Harrison R.J."/>
            <person name="Clarkson J.P."/>
        </authorList>
    </citation>
    <scope>NUCLEOTIDE SEQUENCE [LARGE SCALE GENOMIC DNA]</scope>
    <source>
        <strain evidence="2">RGR 97.0016</strain>
    </source>
</reference>
<proteinExistence type="predicted"/>
<dbReference type="EMBL" id="PEJP01000005">
    <property type="protein sequence ID" value="RYO71863.1"/>
    <property type="molecule type" value="Genomic_DNA"/>
</dbReference>
<dbReference type="AlphaFoldDB" id="A0A4Q4SNJ9"/>
<comment type="caution">
    <text evidence="1">The sequence shown here is derived from an EMBL/GenBank/DDBJ whole genome shotgun (WGS) entry which is preliminary data.</text>
</comment>
<keyword evidence="2" id="KW-1185">Reference proteome</keyword>